<reference evidence="2 3" key="1">
    <citation type="journal article" date="2012" name="Genome Biol.">
        <title>Sequencing three crocodilian genomes to illuminate the evolution of archosaurs and amniotes.</title>
        <authorList>
            <person name="St John J.A."/>
            <person name="Braun E.L."/>
            <person name="Isberg S.R."/>
            <person name="Miles L.G."/>
            <person name="Chong A.Y."/>
            <person name="Gongora J."/>
            <person name="Dalzell P."/>
            <person name="Moran C."/>
            <person name="Bed'hom B."/>
            <person name="Abzhanov A."/>
            <person name="Burgess S.C."/>
            <person name="Cooksey A.M."/>
            <person name="Castoe T.A."/>
            <person name="Crawford N.G."/>
            <person name="Densmore L.D."/>
            <person name="Drew J.C."/>
            <person name="Edwards S.V."/>
            <person name="Faircloth B.C."/>
            <person name="Fujita M.K."/>
            <person name="Greenwold M.J."/>
            <person name="Hoffmann F.G."/>
            <person name="Howard J.M."/>
            <person name="Iguchi T."/>
            <person name="Janes D.E."/>
            <person name="Khan S.Y."/>
            <person name="Kohno S."/>
            <person name="de Koning A.J."/>
            <person name="Lance S.L."/>
            <person name="McCarthy F.M."/>
            <person name="McCormack J.E."/>
            <person name="Merchant M.E."/>
            <person name="Peterson D.G."/>
            <person name="Pollock D.D."/>
            <person name="Pourmand N."/>
            <person name="Raney B.J."/>
            <person name="Roessler K.A."/>
            <person name="Sanford J.R."/>
            <person name="Sawyer R.H."/>
            <person name="Schmidt C.J."/>
            <person name="Triplett E.W."/>
            <person name="Tuberville T.D."/>
            <person name="Venegas-Anaya M."/>
            <person name="Howard J.T."/>
            <person name="Jarvis E.D."/>
            <person name="Guillette L.J.Jr."/>
            <person name="Glenn T.C."/>
            <person name="Green R.E."/>
            <person name="Ray D.A."/>
        </authorList>
    </citation>
    <scope>NUCLEOTIDE SEQUENCE [LARGE SCALE GENOMIC DNA]</scope>
    <source>
        <strain evidence="2">KSC_2009_1</strain>
    </source>
</reference>
<evidence type="ECO:0000313" key="3">
    <source>
        <dbReference type="Proteomes" id="UP000050525"/>
    </source>
</evidence>
<protein>
    <submittedName>
        <fullName evidence="2">Uncharacterized protein</fullName>
    </submittedName>
</protein>
<dbReference type="Proteomes" id="UP000050525">
    <property type="component" value="Unassembled WGS sequence"/>
</dbReference>
<accession>A0A151M914</accession>
<keyword evidence="3" id="KW-1185">Reference proteome</keyword>
<dbReference type="EMBL" id="AKHW03006295">
    <property type="protein sequence ID" value="KYO21002.1"/>
    <property type="molecule type" value="Genomic_DNA"/>
</dbReference>
<organism evidence="2 3">
    <name type="scientific">Alligator mississippiensis</name>
    <name type="common">American alligator</name>
    <dbReference type="NCBI Taxonomy" id="8496"/>
    <lineage>
        <taxon>Eukaryota</taxon>
        <taxon>Metazoa</taxon>
        <taxon>Chordata</taxon>
        <taxon>Craniata</taxon>
        <taxon>Vertebrata</taxon>
        <taxon>Euteleostomi</taxon>
        <taxon>Archelosauria</taxon>
        <taxon>Archosauria</taxon>
        <taxon>Crocodylia</taxon>
        <taxon>Alligatoridae</taxon>
        <taxon>Alligatorinae</taxon>
        <taxon>Alligator</taxon>
    </lineage>
</organism>
<gene>
    <name evidence="2" type="ORF">Y1Q_0001323</name>
</gene>
<feature type="region of interest" description="Disordered" evidence="1">
    <location>
        <begin position="22"/>
        <end position="43"/>
    </location>
</feature>
<sequence length="94" mass="10424">MSKRLASVPFLWTSFQRQRTVPKARARVPGSRPVHKGPGKRCFSWTGTSRSASQALSLDQGRLALITLHDFKCCGKVASRPFTTTTQDVLVRGH</sequence>
<proteinExistence type="predicted"/>
<dbReference type="AlphaFoldDB" id="A0A151M914"/>
<name>A0A151M914_ALLMI</name>
<evidence type="ECO:0000313" key="2">
    <source>
        <dbReference type="EMBL" id="KYO21002.1"/>
    </source>
</evidence>
<evidence type="ECO:0000256" key="1">
    <source>
        <dbReference type="SAM" id="MobiDB-lite"/>
    </source>
</evidence>
<comment type="caution">
    <text evidence="2">The sequence shown here is derived from an EMBL/GenBank/DDBJ whole genome shotgun (WGS) entry which is preliminary data.</text>
</comment>